<dbReference type="EMBL" id="QSHM01000010">
    <property type="protein sequence ID" value="RHC12571.1"/>
    <property type="molecule type" value="Genomic_DNA"/>
</dbReference>
<feature type="region of interest" description="Disordered" evidence="1">
    <location>
        <begin position="269"/>
        <end position="325"/>
    </location>
</feature>
<protein>
    <recommendedName>
        <fullName evidence="4">DUF3102 domain-containing protein</fullName>
    </recommendedName>
</protein>
<evidence type="ECO:0008006" key="4">
    <source>
        <dbReference type="Google" id="ProtNLM"/>
    </source>
</evidence>
<feature type="compositionally biased region" description="Basic and acidic residues" evidence="1">
    <location>
        <begin position="287"/>
        <end position="299"/>
    </location>
</feature>
<gene>
    <name evidence="2" type="ORF">DW858_09385</name>
</gene>
<evidence type="ECO:0000313" key="2">
    <source>
        <dbReference type="EMBL" id="RHC12571.1"/>
    </source>
</evidence>
<reference evidence="2 3" key="1">
    <citation type="submission" date="2018-08" db="EMBL/GenBank/DDBJ databases">
        <title>A genome reference for cultivated species of the human gut microbiota.</title>
        <authorList>
            <person name="Zou Y."/>
            <person name="Xue W."/>
            <person name="Luo G."/>
        </authorList>
    </citation>
    <scope>NUCLEOTIDE SEQUENCE [LARGE SCALE GENOMIC DNA]</scope>
    <source>
        <strain evidence="2 3">AM37-3BH</strain>
    </source>
</reference>
<name>A0A413YU19_9FIRM</name>
<evidence type="ECO:0000256" key="1">
    <source>
        <dbReference type="SAM" id="MobiDB-lite"/>
    </source>
</evidence>
<comment type="caution">
    <text evidence="2">The sequence shown here is derived from an EMBL/GenBank/DDBJ whole genome shotgun (WGS) entry which is preliminary data.</text>
</comment>
<sequence>MIEIIPTGTFDEWQQALDTEFSKSAESFIRIGYLLKIARDTDILKDTPYANVIDYAKTRYGLDKTQVSRFIAINERFGSKEDDSTLRDKYKGFGYAKLALMLNMPDEIIEEISPDYSKSEIEDIKKEIDEEKKISDIEILIEGKEECIKKLNELEQVLHQLFHDNPELFMKIHTSTYETAELIDIFAPAGEMIYSVRLLGVGRLMLSIKADSGRITITNVRNMEKTEWNIEELAESVINIFSMAVDTEDPAKAWTSIYKEEYPKKAEVAPVQQEKSAQRKEKKVQKAKIEKPKPQPAEKDAEEEQIPGQDSVLNHPEYLPENSNNMPAVQENIQNNTAIMGNTTEKPSDSSEMIKTSGETPDFEKDIEESEKTSLRMATNAINTECEDASESIESFMNCWETICEANRKIALFIEDYSTMDVTPDNMAIEAVRINAVTLANELEHLKTL</sequence>
<organism evidence="2 3">
    <name type="scientific">Lachnospira eligens</name>
    <dbReference type="NCBI Taxonomy" id="39485"/>
    <lineage>
        <taxon>Bacteria</taxon>
        <taxon>Bacillati</taxon>
        <taxon>Bacillota</taxon>
        <taxon>Clostridia</taxon>
        <taxon>Lachnospirales</taxon>
        <taxon>Lachnospiraceae</taxon>
        <taxon>Lachnospira</taxon>
    </lineage>
</organism>
<accession>A0A413YU19</accession>
<feature type="compositionally biased region" description="Polar residues" evidence="1">
    <location>
        <begin position="340"/>
        <end position="359"/>
    </location>
</feature>
<evidence type="ECO:0000313" key="3">
    <source>
        <dbReference type="Proteomes" id="UP000285844"/>
    </source>
</evidence>
<dbReference type="Proteomes" id="UP000285844">
    <property type="component" value="Unassembled WGS sequence"/>
</dbReference>
<proteinExistence type="predicted"/>
<dbReference type="RefSeq" id="WP_118362799.1">
    <property type="nucleotide sequence ID" value="NZ_QSHM01000010.1"/>
</dbReference>
<dbReference type="AlphaFoldDB" id="A0A413YU19"/>
<feature type="region of interest" description="Disordered" evidence="1">
    <location>
        <begin position="340"/>
        <end position="373"/>
    </location>
</feature>